<feature type="domain" description="DUF4180" evidence="1">
    <location>
        <begin position="10"/>
        <end position="117"/>
    </location>
</feature>
<evidence type="ECO:0000259" key="1">
    <source>
        <dbReference type="Pfam" id="PF13788"/>
    </source>
</evidence>
<accession>V2Z3X3</accession>
<gene>
    <name evidence="2" type="ORF">GCWU0000282_003171</name>
</gene>
<dbReference type="Pfam" id="PF13788">
    <property type="entry name" value="DUF4180"/>
    <property type="match status" value="1"/>
</dbReference>
<sequence length="122" mass="14044">MKYKVIEIENKVKVVRIEDKSIIISDEQSAIDMFMTIAFETGENRFIISKENLIEDFFNLSSKIAGDILQKLINYKMKLAIIGDFPNYDSKALKDFIYECNSGNDVFFIENEAKALSLLSKK</sequence>
<reference evidence="2 3" key="1">
    <citation type="submission" date="2013-06" db="EMBL/GenBank/DDBJ databases">
        <authorList>
            <person name="Weinstock G."/>
            <person name="Sodergren E."/>
            <person name="Clifton S."/>
            <person name="Fulton L."/>
            <person name="Fulton B."/>
            <person name="Courtney L."/>
            <person name="Fronick C."/>
            <person name="Harrison M."/>
            <person name="Strong C."/>
            <person name="Farmer C."/>
            <person name="Delahaunty K."/>
            <person name="Markovic C."/>
            <person name="Hall O."/>
            <person name="Minx P."/>
            <person name="Tomlinson C."/>
            <person name="Mitreva M."/>
            <person name="Nelson J."/>
            <person name="Hou S."/>
            <person name="Wollam A."/>
            <person name="Pepin K.H."/>
            <person name="Johnson M."/>
            <person name="Bhonagiri V."/>
            <person name="Nash W.E."/>
            <person name="Warren W."/>
            <person name="Chinwalla A."/>
            <person name="Mardis E.R."/>
            <person name="Wilson R.K."/>
        </authorList>
    </citation>
    <scope>NUCLEOTIDE SEQUENCE [LARGE SCALE GENOMIC DNA]</scope>
    <source>
        <strain evidence="2 3">ATCC 51271</strain>
    </source>
</reference>
<dbReference type="OrthoDB" id="8595425at2"/>
<dbReference type="InterPro" id="IPR025438">
    <property type="entry name" value="DUF4180"/>
</dbReference>
<dbReference type="EMBL" id="ACIL03000021">
    <property type="protein sequence ID" value="ESL01610.1"/>
    <property type="molecule type" value="Genomic_DNA"/>
</dbReference>
<keyword evidence="3" id="KW-1185">Reference proteome</keyword>
<evidence type="ECO:0000313" key="2">
    <source>
        <dbReference type="EMBL" id="ESL01610.1"/>
    </source>
</evidence>
<dbReference type="HOGENOM" id="CLU_151995_1_0_9"/>
<dbReference type="RefSeq" id="WP_023356009.1">
    <property type="nucleotide sequence ID" value="NZ_KI535371.1"/>
</dbReference>
<name>V2Z3X3_9FIRM</name>
<dbReference type="AlphaFoldDB" id="V2Z3X3"/>
<evidence type="ECO:0000313" key="3">
    <source>
        <dbReference type="Proteomes" id="UP000018227"/>
    </source>
</evidence>
<organism evidence="2 3">
    <name type="scientific">Catonella morbi ATCC 51271</name>
    <dbReference type="NCBI Taxonomy" id="592026"/>
    <lineage>
        <taxon>Bacteria</taxon>
        <taxon>Bacillati</taxon>
        <taxon>Bacillota</taxon>
        <taxon>Clostridia</taxon>
        <taxon>Lachnospirales</taxon>
        <taxon>Lachnospiraceae</taxon>
        <taxon>Catonella</taxon>
    </lineage>
</organism>
<protein>
    <recommendedName>
        <fullName evidence="1">DUF4180 domain-containing protein</fullName>
    </recommendedName>
</protein>
<comment type="caution">
    <text evidence="2">The sequence shown here is derived from an EMBL/GenBank/DDBJ whole genome shotgun (WGS) entry which is preliminary data.</text>
</comment>
<proteinExistence type="predicted"/>
<dbReference type="Proteomes" id="UP000018227">
    <property type="component" value="Unassembled WGS sequence"/>
</dbReference>
<dbReference type="eggNOG" id="ENOG5032Z57">
    <property type="taxonomic scope" value="Bacteria"/>
</dbReference>